<gene>
    <name evidence="2" type="ORF">H920_11605</name>
</gene>
<dbReference type="InterPro" id="IPR027862">
    <property type="entry name" value="DUF4534"/>
</dbReference>
<evidence type="ECO:0000313" key="3">
    <source>
        <dbReference type="Proteomes" id="UP000028990"/>
    </source>
</evidence>
<dbReference type="OrthoDB" id="9443855at2759"/>
<name>A0A091D4E7_FUKDA</name>
<proteinExistence type="predicted"/>
<dbReference type="Pfam" id="PF15049">
    <property type="entry name" value="DUF4534"/>
    <property type="match status" value="1"/>
</dbReference>
<dbReference type="eggNOG" id="ENOG502TK28">
    <property type="taxonomic scope" value="Eukaryota"/>
</dbReference>
<feature type="transmembrane region" description="Helical" evidence="1">
    <location>
        <begin position="59"/>
        <end position="79"/>
    </location>
</feature>
<evidence type="ECO:0000256" key="1">
    <source>
        <dbReference type="SAM" id="Phobius"/>
    </source>
</evidence>
<dbReference type="Proteomes" id="UP000028990">
    <property type="component" value="Unassembled WGS sequence"/>
</dbReference>
<reference evidence="2 3" key="1">
    <citation type="submission" date="2013-11" db="EMBL/GenBank/DDBJ databases">
        <title>The Damaraland mole rat (Fukomys damarensis) genome and evolution of African mole rats.</title>
        <authorList>
            <person name="Gladyshev V.N."/>
            <person name="Fang X."/>
        </authorList>
    </citation>
    <scope>NUCLEOTIDE SEQUENCE [LARGE SCALE GENOMIC DNA]</scope>
    <source>
        <tissue evidence="2">Liver</tissue>
    </source>
</reference>
<keyword evidence="1" id="KW-0472">Membrane</keyword>
<dbReference type="EMBL" id="KN123046">
    <property type="protein sequence ID" value="KFO26984.1"/>
    <property type="molecule type" value="Genomic_DNA"/>
</dbReference>
<feature type="transmembrane region" description="Helical" evidence="1">
    <location>
        <begin position="6"/>
        <end position="24"/>
    </location>
</feature>
<keyword evidence="1 2" id="KW-0812">Transmembrane</keyword>
<accession>A0A091D4E7</accession>
<protein>
    <submittedName>
        <fullName evidence="2">Transmembrane protein 217</fullName>
    </submittedName>
</protein>
<organism evidence="2 3">
    <name type="scientific">Fukomys damarensis</name>
    <name type="common">Damaraland mole rat</name>
    <name type="synonym">Cryptomys damarensis</name>
    <dbReference type="NCBI Taxonomy" id="885580"/>
    <lineage>
        <taxon>Eukaryota</taxon>
        <taxon>Metazoa</taxon>
        <taxon>Chordata</taxon>
        <taxon>Craniata</taxon>
        <taxon>Vertebrata</taxon>
        <taxon>Euteleostomi</taxon>
        <taxon>Mammalia</taxon>
        <taxon>Eutheria</taxon>
        <taxon>Euarchontoglires</taxon>
        <taxon>Glires</taxon>
        <taxon>Rodentia</taxon>
        <taxon>Hystricomorpha</taxon>
        <taxon>Bathyergidae</taxon>
        <taxon>Fukomys</taxon>
    </lineage>
</organism>
<keyword evidence="3" id="KW-1185">Reference proteome</keyword>
<dbReference type="AlphaFoldDB" id="A0A091D4E7"/>
<evidence type="ECO:0000313" key="2">
    <source>
        <dbReference type="EMBL" id="KFO26984.1"/>
    </source>
</evidence>
<keyword evidence="1" id="KW-1133">Transmembrane helix</keyword>
<dbReference type="PANTHER" id="PTHR34928:SF3">
    <property type="entry name" value="TRANSMEMBRANE PROTEIN 217B-RELATED"/>
    <property type="match status" value="1"/>
</dbReference>
<sequence length="184" mass="21039">MEARTVTLMVSLFSILNTFQFFILDIEQLTHIGYEEKFSLYLDTKSALASWILTHRSTVAGLLSLITVAVSCGLLYSVHQNSYKGLLLYALWIVAFELGSFSLLLYTSGLVRKQFRVLTHLCLVLQVSRMVLHFACLPCVLRHSYELFEAFKIVTKIGHRRRSSVSTVDSWPPAGLKLLYRRFI</sequence>
<dbReference type="PANTHER" id="PTHR34928">
    <property type="entry name" value="TRANSMEMBRANE PROTEIN 217"/>
    <property type="match status" value="1"/>
</dbReference>
<feature type="transmembrane region" description="Helical" evidence="1">
    <location>
        <begin position="85"/>
        <end position="106"/>
    </location>
</feature>